<keyword evidence="2" id="KW-1185">Reference proteome</keyword>
<evidence type="ECO:0000313" key="2">
    <source>
        <dbReference type="Proteomes" id="UP001148662"/>
    </source>
</evidence>
<proteinExistence type="predicted"/>
<accession>A0ACC1TBS3</accession>
<gene>
    <name evidence="1" type="ORF">NM688_g1275</name>
</gene>
<comment type="caution">
    <text evidence="1">The sequence shown here is derived from an EMBL/GenBank/DDBJ whole genome shotgun (WGS) entry which is preliminary data.</text>
</comment>
<protein>
    <submittedName>
        <fullName evidence="1">Uncharacterized protein</fullName>
    </submittedName>
</protein>
<sequence length="2532" mass="286233">MPWIPQRTMKECDAILCGPGMPHEIETRVVDGKVQRVYKNLWPSLRAFWLWATAEFRDSTYIVYEDERLTFCEVLAQSVQAATIFQQVYNVQKGDRVAICSRNVPEYLVAWWACHLLGAVAVLVNAWLPVDPLLHCLTHTQSKLVILDVERLDRLSHALSVLRSNGVTGIVVFDKTGQNSNLTDVESWAHAMNSSHGDPTRILTEETQVHPEDNATIIFTSGTTGLPKGVLSTQRQFLTNIRNATVAASRAHLRRGGGLPTQPEGPQRGLLVSVPFFHVTGTTSLTMLATSAGMKVVLMRKWDVLEAVRLIKQENIKIAGGVPSMVTELVESSLVGYPLDSMLFGGAPAPDQLPGKAKKLFPNTMLSQAYGMTETNSIAMGIAGEDYEARPTSAGLPCPVNDVLVVCDGGKIASPGEVGEIWLRGPDIMQEYWSDEGKLSRRHLSRTGDLGMLDDEGFLYVRDRIKDLIIRGGENISSVSVENALYHDERLAEVAAVGVPDEKLGELVTAVVSTKALHHNKVKETELIDLARSKLPYFAVPVMIVILDKPFELTPSGKIVKASLRLLARAEWERRKNRQSLARLRICLLSFAPPPPNHYTFLIDKHSLLLHDILTTMDRTNSTSSGQKHSSSAAPFAYQQRLLERTSSRGGSASLSRTTSQSSNPLLANPTGTPTRRWTRTHRIGGSLDVVRGKWEERAKPEAVLDYHSPLADSSSDGLGAHLISPISPDTHTGEDDHPSRYADLLSRASVTHGSSTSDYEASGTPHSLKRQSLPAHIVATPLSPNNTGMTVESPDSPDSPFSTPTARIRFPLPSHHETPSSSVHYSRYSAPLRDDSSPSPSTRLRRSNTLESVQASSTGSSTASDVTSSTSATSLSARTLQSDLSTSHPMKRRPTSMYANHRSTLSSPNVHEYTPADRPRSNTTTSRTYAIASELVSDVTSPRSSVAIQDSVMSPQPYRSSYMNRKSRGDSERVVRRFERHLPRIASGDAPDDWVEERKVDAELPLESIGDWRTRVAEKEKRLRESWTPSPEKPFAERKLEEQPPLEPADDWRTRVAEKERRLRDSWTPSPEKPFVERPSSERSASEKRRPRAPSMPAIPAGHDPHDVVGIPGRMRLSKDATPSAPASPLPSARLTRGLWADVQRHLLQAYEYLCHVGEAQQWIEGCLGEELGFDVVEMEERMRNGVILARLVRVFEPGAVRRIYEAPKLDYRHSDNINIFFNFVRHVGLPESFIFELTDLYEKKNFPKVIYCIHALSHLMAKRGMAERIGNLVGHLQFSDDQLQRTDKGLKDSGVAMPNFRNVGKELAKEINEEPEEEEETETEDERRDRLLMENEDSIVATQALARAFLVRKAHATQQARLHIAERYIPKLQAAARGALLRSRINLEREHRASLHGWVETLQAHSRGVLVRRIWDERLHGIHSIAPFIVKAQAQGRGVLQRRKLAKLLAAMRGCKPAIVELQSLARARIVQRTHQEVQKSFSRPLVLGAIVGFQAYSRGVICRRKIARLLTLLEQCEAGIIFLQAHARGVLVRRPFRAQIAKLEDATDIVVRIQAAARTFLARKRLLTLIRGLRKATPYVIALQSVARAKLVQRRHEKMRSALCEVKTASSVGNLQALARAVLARSRHREQSKRLEFVEPNVVGLQCVARSFLAREEYRAWRDYLHRSHPHATILQALLRGAMQRRKFIARMKYYRANLEKVVQIQSLFRAKETREQYRQLTSGTNVTVSTIKNFVHLLDDSEADFQEEIKVERLRQDVVKRIRENQVLESHVDDLDVKIALVVQNVKSSEELLKIRRRHGTDSVALHATRASVLAAHGDPFAGSSSLDQSAKRKLELYQQLFYLLQTRGEYLSRLFDRIALGSDADKNRKLIERVVLALFSYGQDRRESYLLLKLFQVAIHERVSSLNTIEEVSNSHPIFVSIVVQYIRPQLAVYAQETLQTIIKELINEKDLDLEADPIAIYKTRIDQEEMRQGVPSKKPKDVSFREALQDPDTRGEYIRHLQLLQWWTEAFVSALVQSTQRMPYAIRHLARETLSATREHFSEAPEAAHASCIARLIHTRFINPIIMAPETFDVVPQTVDVESRKNLAQISRVLEQITRGSDFGDDDARYVPVNDYVNKASKQVYAWLFEVADVADPETQYQAHEFMDAATQPKSIWITPNEVYSTHTFLSQHLEHLAPGREDALRVILTDLDGVPHIGNDELNDARDASVELRLTNRFADVKDPNATEKTLWVQAKRAVLAILRVQPAKDLLEALMQPVTDEHEHAWGTILEEMEKEQFKYQRRMPSTNHADSAYRLEDIRSMTFREVKAHAIFFLLELEKRRLISREDGYQAVLNAIALDVRNKNRRRVQRQHDKESMLETMQKLEARKKYFEEQINDYHNYVETAMSTMQRGKSKKRFIMPFTKQYFHTRDLQKSGKAPQFGSYKYSAAHFYEKGILLSIDQYSPRQFDKLDIVLSSNQVGVFTIEIFNTSLGITNRVAHGDVKMEDLLLAQFENRASFSMFNGLAKFNLNLLLFQINKKFYA</sequence>
<reference evidence="1" key="1">
    <citation type="submission" date="2022-07" db="EMBL/GenBank/DDBJ databases">
        <title>Genome Sequence of Phlebia brevispora.</title>
        <authorList>
            <person name="Buettner E."/>
        </authorList>
    </citation>
    <scope>NUCLEOTIDE SEQUENCE</scope>
    <source>
        <strain evidence="1">MPL23</strain>
    </source>
</reference>
<evidence type="ECO:0000313" key="1">
    <source>
        <dbReference type="EMBL" id="KAJ3557801.1"/>
    </source>
</evidence>
<dbReference type="Proteomes" id="UP001148662">
    <property type="component" value="Unassembled WGS sequence"/>
</dbReference>
<dbReference type="EMBL" id="JANHOG010000130">
    <property type="protein sequence ID" value="KAJ3557801.1"/>
    <property type="molecule type" value="Genomic_DNA"/>
</dbReference>
<organism evidence="1 2">
    <name type="scientific">Phlebia brevispora</name>
    <dbReference type="NCBI Taxonomy" id="194682"/>
    <lineage>
        <taxon>Eukaryota</taxon>
        <taxon>Fungi</taxon>
        <taxon>Dikarya</taxon>
        <taxon>Basidiomycota</taxon>
        <taxon>Agaricomycotina</taxon>
        <taxon>Agaricomycetes</taxon>
        <taxon>Polyporales</taxon>
        <taxon>Meruliaceae</taxon>
        <taxon>Phlebia</taxon>
    </lineage>
</organism>
<name>A0ACC1TBS3_9APHY</name>